<evidence type="ECO:0000256" key="1">
    <source>
        <dbReference type="SAM" id="MobiDB-lite"/>
    </source>
</evidence>
<comment type="caution">
    <text evidence="2">The sequence shown here is derived from an EMBL/GenBank/DDBJ whole genome shotgun (WGS) entry which is preliminary data.</text>
</comment>
<dbReference type="Proteomes" id="UP000197666">
    <property type="component" value="Unassembled WGS sequence"/>
</dbReference>
<reference evidence="3" key="1">
    <citation type="submission" date="2018-10" db="EMBL/GenBank/DDBJ databases">
        <title>FDA dAtabase for Regulatory Grade micrObial Sequences (FDA-ARGOS): Supporting development and validation of Infectious Disease Dx tests.</title>
        <authorList>
            <person name="Kerrigan L."/>
            <person name="Tallon L."/>
            <person name="Sadzewicz L."/>
            <person name="Sengamalay N."/>
            <person name="Ott S."/>
            <person name="Godinez A."/>
            <person name="Nagaraj S."/>
            <person name="Vavikolanu K."/>
            <person name="Nadendla S."/>
            <person name="George J."/>
            <person name="Sichtig H."/>
        </authorList>
    </citation>
    <scope>NUCLEOTIDE SEQUENCE [LARGE SCALE GENOMIC DNA]</scope>
    <source>
        <strain evidence="3">FDAARGOS_311</strain>
    </source>
</reference>
<sequence>MVGKRRQAPANPTEHVTKPHTLEIGRGAAAAFRARPPGEGTATQHTSRLEGSNDARTGMPPEYQGRNFLQGVSGSASGDTHRKTHPKASEEAACKRRLHSGRGTRSARPQRHPRRTGSTQMTIQLPHCSPQEPVRTQVDPARNRPCRRWQAAAYGPRVEVQTPRTRRRTAAPAGGSPGICKRRLASGQRSTDSIGAGDRERPRTSDTPATTGTPA</sequence>
<feature type="region of interest" description="Disordered" evidence="1">
    <location>
        <begin position="1"/>
        <end position="215"/>
    </location>
</feature>
<evidence type="ECO:0000313" key="2">
    <source>
        <dbReference type="EMBL" id="TPR12125.1"/>
    </source>
</evidence>
<protein>
    <submittedName>
        <fullName evidence="2">Cytochrome P450 family protein</fullName>
    </submittedName>
</protein>
<dbReference type="EMBL" id="NKJJ02000020">
    <property type="protein sequence ID" value="TPR12125.1"/>
    <property type="molecule type" value="Genomic_DNA"/>
</dbReference>
<organism evidence="2 3">
    <name type="scientific">Aspergillus niger</name>
    <dbReference type="NCBI Taxonomy" id="5061"/>
    <lineage>
        <taxon>Eukaryota</taxon>
        <taxon>Fungi</taxon>
        <taxon>Dikarya</taxon>
        <taxon>Ascomycota</taxon>
        <taxon>Pezizomycotina</taxon>
        <taxon>Eurotiomycetes</taxon>
        <taxon>Eurotiomycetidae</taxon>
        <taxon>Eurotiales</taxon>
        <taxon>Aspergillaceae</taxon>
        <taxon>Aspergillus</taxon>
        <taxon>Aspergillus subgen. Circumdati</taxon>
    </lineage>
</organism>
<feature type="compositionally biased region" description="Polar residues" evidence="1">
    <location>
        <begin position="205"/>
        <end position="215"/>
    </location>
</feature>
<evidence type="ECO:0000313" key="3">
    <source>
        <dbReference type="Proteomes" id="UP000197666"/>
    </source>
</evidence>
<gene>
    <name evidence="2" type="ORF">CAN33_000010</name>
</gene>
<accession>A0A505IUG8</accession>
<feature type="compositionally biased region" description="Low complexity" evidence="1">
    <location>
        <begin position="25"/>
        <end position="38"/>
    </location>
</feature>
<proteinExistence type="predicted"/>
<name>A0A505IUG8_ASPNG</name>
<dbReference type="AlphaFoldDB" id="A0A505IUG8"/>